<keyword evidence="1" id="KW-1133">Transmembrane helix</keyword>
<evidence type="ECO:0000313" key="3">
    <source>
        <dbReference type="EMBL" id="RST76205.1"/>
    </source>
</evidence>
<evidence type="ECO:0000313" key="4">
    <source>
        <dbReference type="Proteomes" id="UP000287156"/>
    </source>
</evidence>
<dbReference type="CDD" id="cd12797">
    <property type="entry name" value="M23_peptidase"/>
    <property type="match status" value="1"/>
</dbReference>
<dbReference type="Gene3D" id="2.70.70.10">
    <property type="entry name" value="Glucose Permease (Domain IIA)"/>
    <property type="match status" value="1"/>
</dbReference>
<dbReference type="InterPro" id="IPR050570">
    <property type="entry name" value="Cell_wall_metabolism_enzyme"/>
</dbReference>
<keyword evidence="4" id="KW-1185">Reference proteome</keyword>
<accession>A0A429Y458</accession>
<feature type="domain" description="M23ase beta-sheet core" evidence="2">
    <location>
        <begin position="155"/>
        <end position="247"/>
    </location>
</feature>
<gene>
    <name evidence="3" type="ORF">D4T97_005335</name>
</gene>
<comment type="caution">
    <text evidence="3">The sequence shown here is derived from an EMBL/GenBank/DDBJ whole genome shotgun (WGS) entry which is preliminary data.</text>
</comment>
<dbReference type="GO" id="GO:0004222">
    <property type="term" value="F:metalloendopeptidase activity"/>
    <property type="evidence" value="ECO:0007669"/>
    <property type="project" value="TreeGrafter"/>
</dbReference>
<dbReference type="PANTHER" id="PTHR21666">
    <property type="entry name" value="PEPTIDASE-RELATED"/>
    <property type="match status" value="1"/>
</dbReference>
<keyword evidence="1" id="KW-0812">Transmembrane</keyword>
<dbReference type="RefSeq" id="WP_126048471.1">
    <property type="nucleotide sequence ID" value="NZ_QYTV02000002.1"/>
</dbReference>
<name>A0A429Y458_9BACI</name>
<feature type="transmembrane region" description="Helical" evidence="1">
    <location>
        <begin position="61"/>
        <end position="79"/>
    </location>
</feature>
<protein>
    <submittedName>
        <fullName evidence="3">M23 family metallopeptidase</fullName>
    </submittedName>
</protein>
<dbReference type="InterPro" id="IPR016047">
    <property type="entry name" value="M23ase_b-sheet_dom"/>
</dbReference>
<dbReference type="OrthoDB" id="2986589at2"/>
<proteinExistence type="predicted"/>
<sequence>MMSHRVNKIRKRIAKRRRENNRIMEKPNEYMYDMPAHYSEDDQNIFEPKTTIHPLWKKEIFMLKLLSSIALVLVIGILFQSPSPAFEDARSIVKNAMGKEFQFAAVADWYENQFGKPLVLIPENKKDKTIQLAKETDYALPVGAKISEGFSQDGRGVMIETESEAEVKAAADGVVIFSGMKNDIGQAVIIQHKDHSESWYGKLDKAAVKPHEHVKGGQVIGTVSSKEDETHGEYYFAIKKEDEFIDPIQVMNLD</sequence>
<dbReference type="InterPro" id="IPR011055">
    <property type="entry name" value="Dup_hybrid_motif"/>
</dbReference>
<reference evidence="3" key="1">
    <citation type="submission" date="2018-12" db="EMBL/GenBank/DDBJ databases">
        <authorList>
            <person name="Sun L."/>
            <person name="Chen Z."/>
        </authorList>
    </citation>
    <scope>NUCLEOTIDE SEQUENCE [LARGE SCALE GENOMIC DNA]</scope>
    <source>
        <strain evidence="3">3-2-2</strain>
    </source>
</reference>
<keyword evidence="1" id="KW-0472">Membrane</keyword>
<organism evidence="3 4">
    <name type="scientific">Siminovitchia acidinfaciens</name>
    <dbReference type="NCBI Taxonomy" id="2321395"/>
    <lineage>
        <taxon>Bacteria</taxon>
        <taxon>Bacillati</taxon>
        <taxon>Bacillota</taxon>
        <taxon>Bacilli</taxon>
        <taxon>Bacillales</taxon>
        <taxon>Bacillaceae</taxon>
        <taxon>Siminovitchia</taxon>
    </lineage>
</organism>
<dbReference type="EMBL" id="QYTV02000002">
    <property type="protein sequence ID" value="RST76205.1"/>
    <property type="molecule type" value="Genomic_DNA"/>
</dbReference>
<evidence type="ECO:0000259" key="2">
    <source>
        <dbReference type="Pfam" id="PF01551"/>
    </source>
</evidence>
<dbReference type="PANTHER" id="PTHR21666:SF274">
    <property type="entry name" value="STAGE IV SPORULATION PROTEIN FA"/>
    <property type="match status" value="1"/>
</dbReference>
<dbReference type="Proteomes" id="UP000287156">
    <property type="component" value="Unassembled WGS sequence"/>
</dbReference>
<evidence type="ECO:0000256" key="1">
    <source>
        <dbReference type="SAM" id="Phobius"/>
    </source>
</evidence>
<dbReference type="SUPFAM" id="SSF51261">
    <property type="entry name" value="Duplicated hybrid motif"/>
    <property type="match status" value="1"/>
</dbReference>
<dbReference type="Pfam" id="PF01551">
    <property type="entry name" value="Peptidase_M23"/>
    <property type="match status" value="1"/>
</dbReference>
<dbReference type="AlphaFoldDB" id="A0A429Y458"/>